<keyword evidence="1" id="KW-1185">Reference proteome</keyword>
<evidence type="ECO:0000313" key="1">
    <source>
        <dbReference type="Proteomes" id="UP000887565"/>
    </source>
</evidence>
<sequence length="67" mass="7901">MTKISTVIDIVRTQLFTVDIFNRKIDTETFEEKQTIDQAISEIRSTNESVRSFKMSKMKRLDDWALT</sequence>
<evidence type="ECO:0000313" key="2">
    <source>
        <dbReference type="WBParaSite" id="nRc.2.0.1.t22377-RA"/>
    </source>
</evidence>
<name>A0A915J7E3_ROMCU</name>
<dbReference type="AlphaFoldDB" id="A0A915J7E3"/>
<reference evidence="2" key="1">
    <citation type="submission" date="2022-11" db="UniProtKB">
        <authorList>
            <consortium name="WormBaseParasite"/>
        </authorList>
    </citation>
    <scope>IDENTIFICATION</scope>
</reference>
<organism evidence="1 2">
    <name type="scientific">Romanomermis culicivorax</name>
    <name type="common">Nematode worm</name>
    <dbReference type="NCBI Taxonomy" id="13658"/>
    <lineage>
        <taxon>Eukaryota</taxon>
        <taxon>Metazoa</taxon>
        <taxon>Ecdysozoa</taxon>
        <taxon>Nematoda</taxon>
        <taxon>Enoplea</taxon>
        <taxon>Dorylaimia</taxon>
        <taxon>Mermithida</taxon>
        <taxon>Mermithoidea</taxon>
        <taxon>Mermithidae</taxon>
        <taxon>Romanomermis</taxon>
    </lineage>
</organism>
<protein>
    <submittedName>
        <fullName evidence="2">Uncharacterized protein</fullName>
    </submittedName>
</protein>
<accession>A0A915J7E3</accession>
<proteinExistence type="predicted"/>
<dbReference type="Proteomes" id="UP000887565">
    <property type="component" value="Unplaced"/>
</dbReference>
<dbReference type="WBParaSite" id="nRc.2.0.1.t22377-RA">
    <property type="protein sequence ID" value="nRc.2.0.1.t22377-RA"/>
    <property type="gene ID" value="nRc.2.0.1.g22377"/>
</dbReference>